<keyword evidence="2" id="KW-0812">Transmembrane</keyword>
<protein>
    <submittedName>
        <fullName evidence="4">Uncharacterized protein</fullName>
    </submittedName>
</protein>
<comment type="caution">
    <text evidence="4">The sequence shown here is derived from an EMBL/GenBank/DDBJ whole genome shotgun (WGS) entry which is preliminary data.</text>
</comment>
<feature type="compositionally biased region" description="Low complexity" evidence="1">
    <location>
        <begin position="70"/>
        <end position="102"/>
    </location>
</feature>
<feature type="transmembrane region" description="Helical" evidence="2">
    <location>
        <begin position="113"/>
        <end position="135"/>
    </location>
</feature>
<gene>
    <name evidence="4" type="ORF">niasHS_017011</name>
</gene>
<sequence>MSFRLLGILCVLLFVAQLTNGDGAFNNANDVNPFKGHQERGLAFNEKLKHAEENTPDNITPTMTTSINVTETPDTNATTTTTEGPTGETTKGPTLKTTAKPASPSTSGFQMTILNYVLMGLIGVILLVDIVLAVVKCKK</sequence>
<evidence type="ECO:0000256" key="1">
    <source>
        <dbReference type="SAM" id="MobiDB-lite"/>
    </source>
</evidence>
<feature type="chain" id="PRO_5044880209" evidence="3">
    <location>
        <begin position="22"/>
        <end position="139"/>
    </location>
</feature>
<name>A0ABD2I0J5_HETSC</name>
<proteinExistence type="predicted"/>
<evidence type="ECO:0000313" key="4">
    <source>
        <dbReference type="EMBL" id="KAL3070886.1"/>
    </source>
</evidence>
<keyword evidence="2" id="KW-1133">Transmembrane helix</keyword>
<evidence type="ECO:0000256" key="2">
    <source>
        <dbReference type="SAM" id="Phobius"/>
    </source>
</evidence>
<feature type="signal peptide" evidence="3">
    <location>
        <begin position="1"/>
        <end position="21"/>
    </location>
</feature>
<accession>A0ABD2I0J5</accession>
<organism evidence="4 5">
    <name type="scientific">Heterodera schachtii</name>
    <name type="common">Sugarbeet cyst nematode worm</name>
    <name type="synonym">Tylenchus schachtii</name>
    <dbReference type="NCBI Taxonomy" id="97005"/>
    <lineage>
        <taxon>Eukaryota</taxon>
        <taxon>Metazoa</taxon>
        <taxon>Ecdysozoa</taxon>
        <taxon>Nematoda</taxon>
        <taxon>Chromadorea</taxon>
        <taxon>Rhabditida</taxon>
        <taxon>Tylenchina</taxon>
        <taxon>Tylenchomorpha</taxon>
        <taxon>Tylenchoidea</taxon>
        <taxon>Heteroderidae</taxon>
        <taxon>Heteroderinae</taxon>
        <taxon>Heterodera</taxon>
    </lineage>
</organism>
<evidence type="ECO:0000256" key="3">
    <source>
        <dbReference type="SAM" id="SignalP"/>
    </source>
</evidence>
<keyword evidence="3" id="KW-0732">Signal</keyword>
<feature type="compositionally biased region" description="Polar residues" evidence="1">
    <location>
        <begin position="56"/>
        <end position="69"/>
    </location>
</feature>
<evidence type="ECO:0000313" key="5">
    <source>
        <dbReference type="Proteomes" id="UP001620645"/>
    </source>
</evidence>
<keyword evidence="5" id="KW-1185">Reference proteome</keyword>
<reference evidence="4 5" key="1">
    <citation type="submission" date="2024-10" db="EMBL/GenBank/DDBJ databases">
        <authorList>
            <person name="Kim D."/>
        </authorList>
    </citation>
    <scope>NUCLEOTIDE SEQUENCE [LARGE SCALE GENOMIC DNA]</scope>
    <source>
        <strain evidence="4">Taebaek</strain>
    </source>
</reference>
<dbReference type="AlphaFoldDB" id="A0ABD2I0J5"/>
<feature type="region of interest" description="Disordered" evidence="1">
    <location>
        <begin position="54"/>
        <end position="103"/>
    </location>
</feature>
<keyword evidence="2" id="KW-0472">Membrane</keyword>
<dbReference type="EMBL" id="JBICCN010000402">
    <property type="protein sequence ID" value="KAL3070886.1"/>
    <property type="molecule type" value="Genomic_DNA"/>
</dbReference>
<dbReference type="Proteomes" id="UP001620645">
    <property type="component" value="Unassembled WGS sequence"/>
</dbReference>